<name>A0A926RVE6_9BACL</name>
<protein>
    <recommendedName>
        <fullName evidence="3">RHS repeat-associated core domain-containing protein</fullName>
    </recommendedName>
</protein>
<dbReference type="EMBL" id="JACXAH010000026">
    <property type="protein sequence ID" value="MBD1373514.1"/>
    <property type="molecule type" value="Genomic_DNA"/>
</dbReference>
<accession>A0A926RVE6</accession>
<dbReference type="AlphaFoldDB" id="A0A926RVE6"/>
<dbReference type="NCBIfam" id="TIGR03696">
    <property type="entry name" value="Rhs_assc_core"/>
    <property type="match status" value="1"/>
</dbReference>
<evidence type="ECO:0000313" key="2">
    <source>
        <dbReference type="Proteomes" id="UP000661691"/>
    </source>
</evidence>
<evidence type="ECO:0008006" key="3">
    <source>
        <dbReference type="Google" id="ProtNLM"/>
    </source>
</evidence>
<gene>
    <name evidence="1" type="ORF">IC620_14260</name>
</gene>
<dbReference type="InterPro" id="IPR022385">
    <property type="entry name" value="Rhs_assc_core"/>
</dbReference>
<reference evidence="1" key="1">
    <citation type="submission" date="2020-09" db="EMBL/GenBank/DDBJ databases">
        <title>A novel bacterium of genus Hazenella, isolated from South China Sea.</title>
        <authorList>
            <person name="Huang H."/>
            <person name="Mo K."/>
            <person name="Hu Y."/>
        </authorList>
    </citation>
    <scope>NUCLEOTIDE SEQUENCE</scope>
    <source>
        <strain evidence="1">IB182357</strain>
    </source>
</reference>
<dbReference type="Proteomes" id="UP000661691">
    <property type="component" value="Unassembled WGS sequence"/>
</dbReference>
<comment type="caution">
    <text evidence="1">The sequence shown here is derived from an EMBL/GenBank/DDBJ whole genome shotgun (WGS) entry which is preliminary data.</text>
</comment>
<dbReference type="Gene3D" id="2.180.10.10">
    <property type="entry name" value="RHS repeat-associated core"/>
    <property type="match status" value="1"/>
</dbReference>
<proteinExistence type="predicted"/>
<sequence length="44" mass="5455">MENSYTYAGYRYDKETGLCYLQSWYYNSEIRRFITRDTFDGFDD</sequence>
<dbReference type="RefSeq" id="WP_191139911.1">
    <property type="nucleotide sequence ID" value="NZ_JACXAG020000004.1"/>
</dbReference>
<evidence type="ECO:0000313" key="1">
    <source>
        <dbReference type="EMBL" id="MBD1373514.1"/>
    </source>
</evidence>
<keyword evidence="2" id="KW-1185">Reference proteome</keyword>
<organism evidence="1 2">
    <name type="scientific">Polycladospora coralii</name>
    <dbReference type="NCBI Taxonomy" id="2771432"/>
    <lineage>
        <taxon>Bacteria</taxon>
        <taxon>Bacillati</taxon>
        <taxon>Bacillota</taxon>
        <taxon>Bacilli</taxon>
        <taxon>Bacillales</taxon>
        <taxon>Thermoactinomycetaceae</taxon>
        <taxon>Polycladospora</taxon>
    </lineage>
</organism>